<sequence>MLGRWGIRSSHAYAAGFLAIGATVVKWLLTLTHEPREQADRTGLFIGEWAPTLFALGVALKHEEERR</sequence>
<name>A0A1B9NGZ0_9MICO</name>
<accession>A0A1B9NGZ0</accession>
<reference evidence="1 2" key="1">
    <citation type="submission" date="2016-05" db="EMBL/GenBank/DDBJ databases">
        <authorList>
            <person name="Lavstsen T."/>
            <person name="Jespersen J.S."/>
        </authorList>
    </citation>
    <scope>NUCLEOTIDE SEQUENCE [LARGE SCALE GENOMIC DNA]</scope>
    <source>
        <strain evidence="1 2">YLB-01</strain>
    </source>
</reference>
<dbReference type="Proteomes" id="UP000093355">
    <property type="component" value="Unassembled WGS sequence"/>
</dbReference>
<dbReference type="AlphaFoldDB" id="A0A1B9NGZ0"/>
<proteinExistence type="predicted"/>
<evidence type="ECO:0000313" key="1">
    <source>
        <dbReference type="EMBL" id="OCG75862.1"/>
    </source>
</evidence>
<evidence type="ECO:0000313" key="2">
    <source>
        <dbReference type="Proteomes" id="UP000093355"/>
    </source>
</evidence>
<dbReference type="OrthoDB" id="9815586at2"/>
<organism evidence="1 2">
    <name type="scientific">Microbacterium sediminis</name>
    <dbReference type="NCBI Taxonomy" id="904291"/>
    <lineage>
        <taxon>Bacteria</taxon>
        <taxon>Bacillati</taxon>
        <taxon>Actinomycetota</taxon>
        <taxon>Actinomycetes</taxon>
        <taxon>Micrococcales</taxon>
        <taxon>Microbacteriaceae</taxon>
        <taxon>Microbacterium</taxon>
    </lineage>
</organism>
<gene>
    <name evidence="1" type="ORF">A7J15_01825</name>
</gene>
<protein>
    <submittedName>
        <fullName evidence="1">Uncharacterized protein</fullName>
    </submittedName>
</protein>
<comment type="caution">
    <text evidence="1">The sequence shown here is derived from an EMBL/GenBank/DDBJ whole genome shotgun (WGS) entry which is preliminary data.</text>
</comment>
<dbReference type="EMBL" id="LXMD01000012">
    <property type="protein sequence ID" value="OCG75862.1"/>
    <property type="molecule type" value="Genomic_DNA"/>
</dbReference>
<keyword evidence="2" id="KW-1185">Reference proteome</keyword>
<dbReference type="STRING" id="904291.A7J15_01825"/>